<accession>A0ABS8RJY4</accession>
<evidence type="ECO:0000313" key="4">
    <source>
        <dbReference type="Proteomes" id="UP000823775"/>
    </source>
</evidence>
<feature type="compositionally biased region" description="Pro residues" evidence="1">
    <location>
        <begin position="64"/>
        <end position="99"/>
    </location>
</feature>
<protein>
    <submittedName>
        <fullName evidence="3">Uncharacterized protein</fullName>
    </submittedName>
</protein>
<dbReference type="PANTHER" id="PTHR23330:SF9">
    <property type="entry name" value="PROLINE-RICH PROTEIN 11"/>
    <property type="match status" value="1"/>
</dbReference>
<feature type="chain" id="PRO_5046033624" evidence="2">
    <location>
        <begin position="27"/>
        <end position="248"/>
    </location>
</feature>
<keyword evidence="2" id="KW-0732">Signal</keyword>
<keyword evidence="4" id="KW-1185">Reference proteome</keyword>
<evidence type="ECO:0000313" key="3">
    <source>
        <dbReference type="EMBL" id="MCD7447126.1"/>
    </source>
</evidence>
<name>A0ABS8RJY4_DATST</name>
<gene>
    <name evidence="3" type="ORF">HAX54_023871</name>
</gene>
<evidence type="ECO:0000256" key="1">
    <source>
        <dbReference type="SAM" id="MobiDB-lite"/>
    </source>
</evidence>
<proteinExistence type="predicted"/>
<dbReference type="PRINTS" id="PR01217">
    <property type="entry name" value="PRICHEXTENSN"/>
</dbReference>
<evidence type="ECO:0000256" key="2">
    <source>
        <dbReference type="SAM" id="SignalP"/>
    </source>
</evidence>
<reference evidence="3 4" key="1">
    <citation type="journal article" date="2021" name="BMC Genomics">
        <title>Datura genome reveals duplications of psychoactive alkaloid biosynthetic genes and high mutation rate following tissue culture.</title>
        <authorList>
            <person name="Rajewski A."/>
            <person name="Carter-House D."/>
            <person name="Stajich J."/>
            <person name="Litt A."/>
        </authorList>
    </citation>
    <scope>NUCLEOTIDE SEQUENCE [LARGE SCALE GENOMIC DNA]</scope>
    <source>
        <strain evidence="3">AR-01</strain>
    </source>
</reference>
<dbReference type="Proteomes" id="UP000823775">
    <property type="component" value="Unassembled WGS sequence"/>
</dbReference>
<feature type="region of interest" description="Disordered" evidence="1">
    <location>
        <begin position="64"/>
        <end position="104"/>
    </location>
</feature>
<organism evidence="3 4">
    <name type="scientific">Datura stramonium</name>
    <name type="common">Jimsonweed</name>
    <name type="synonym">Common thornapple</name>
    <dbReference type="NCBI Taxonomy" id="4076"/>
    <lineage>
        <taxon>Eukaryota</taxon>
        <taxon>Viridiplantae</taxon>
        <taxon>Streptophyta</taxon>
        <taxon>Embryophyta</taxon>
        <taxon>Tracheophyta</taxon>
        <taxon>Spermatophyta</taxon>
        <taxon>Magnoliopsida</taxon>
        <taxon>eudicotyledons</taxon>
        <taxon>Gunneridae</taxon>
        <taxon>Pentapetalae</taxon>
        <taxon>asterids</taxon>
        <taxon>lamiids</taxon>
        <taxon>Solanales</taxon>
        <taxon>Solanaceae</taxon>
        <taxon>Solanoideae</taxon>
        <taxon>Datureae</taxon>
        <taxon>Datura</taxon>
    </lineage>
</organism>
<dbReference type="EMBL" id="JACEIK010000029">
    <property type="protein sequence ID" value="MCD7447126.1"/>
    <property type="molecule type" value="Genomic_DNA"/>
</dbReference>
<dbReference type="PANTHER" id="PTHR23330">
    <property type="entry name" value="P300 TRANSCRIPTIONAL COFACTOR JMY-RELATED"/>
    <property type="match status" value="1"/>
</dbReference>
<feature type="signal peptide" evidence="2">
    <location>
        <begin position="1"/>
        <end position="26"/>
    </location>
</feature>
<sequence length="248" mass="27281">MGTMKMFMMLLVAAILFCSHQQPVAAREVAAADDGSELQIWPWDIPCYLPWPFPFPRPYPCPSPPPRPRPRPCPPPRSPPPPPPRSPPPPPPKSPPPTPFSGCSASDKEKVKTCMFNTTSIDECCPTFQSILGTSCPCYQYAEDLDNQVLITLEAYCDVDSPCRGVPSPPPPTGCSASNKEKVKTCMFNTTSIDECCPTFQSILGTSCPCYKYAEDLDNQVLITLEAYCDVTTPCKGVQVIKLSMRRK</sequence>
<comment type="caution">
    <text evidence="3">The sequence shown here is derived from an EMBL/GenBank/DDBJ whole genome shotgun (WGS) entry which is preliminary data.</text>
</comment>